<feature type="region of interest" description="Disordered" evidence="1">
    <location>
        <begin position="66"/>
        <end position="87"/>
    </location>
</feature>
<dbReference type="WBParaSite" id="GPUH_0000673601-mRNA-1">
    <property type="protein sequence ID" value="GPUH_0000673601-mRNA-1"/>
    <property type="gene ID" value="GPUH_0000673601"/>
</dbReference>
<organism evidence="2">
    <name type="scientific">Gongylonema pulchrum</name>
    <dbReference type="NCBI Taxonomy" id="637853"/>
    <lineage>
        <taxon>Eukaryota</taxon>
        <taxon>Metazoa</taxon>
        <taxon>Ecdysozoa</taxon>
        <taxon>Nematoda</taxon>
        <taxon>Chromadorea</taxon>
        <taxon>Rhabditida</taxon>
        <taxon>Spirurina</taxon>
        <taxon>Spiruromorpha</taxon>
        <taxon>Spiruroidea</taxon>
        <taxon>Gongylonematidae</taxon>
        <taxon>Gongylonema</taxon>
    </lineage>
</organism>
<reference evidence="2" key="1">
    <citation type="submission" date="2016-06" db="UniProtKB">
        <authorList>
            <consortium name="WormBaseParasite"/>
        </authorList>
    </citation>
    <scope>IDENTIFICATION</scope>
</reference>
<dbReference type="AlphaFoldDB" id="A0A183DDD6"/>
<evidence type="ECO:0000313" key="2">
    <source>
        <dbReference type="WBParaSite" id="GPUH_0000673601-mRNA-1"/>
    </source>
</evidence>
<feature type="region of interest" description="Disordered" evidence="1">
    <location>
        <begin position="135"/>
        <end position="160"/>
    </location>
</feature>
<evidence type="ECO:0000256" key="1">
    <source>
        <dbReference type="SAM" id="MobiDB-lite"/>
    </source>
</evidence>
<proteinExistence type="predicted"/>
<accession>A0A183DDD6</accession>
<name>A0A183DDD6_9BILA</name>
<sequence>LDPLKYVEELSNPDADPPQLHDLALKWGALGKDGVEEVAATARSFSEKELLPKKILPAHKGNFEQKKPLIVDRSSSGQQSRTALSNSATSDNFGGFFAGPVIAGPSKMHVRKRPLVHSPPHAACYPEPDRPYKPGLLDGPKNNSTYEEQYYPPQESPRQFKPGVLNGPTTVCYSFLIIIIKSLLRNFLSLGRGRRGGRRQIEPRNTYCCCSTQVLHGKCKILAQKLTTLRNVLCQGTEDQSEKFLIYN</sequence>
<protein>
    <submittedName>
        <fullName evidence="2">Dynein light chain</fullName>
    </submittedName>
</protein>
<feature type="compositionally biased region" description="Polar residues" evidence="1">
    <location>
        <begin position="73"/>
        <end position="87"/>
    </location>
</feature>